<feature type="compositionally biased region" description="Polar residues" evidence="1">
    <location>
        <begin position="180"/>
        <end position="189"/>
    </location>
</feature>
<dbReference type="AlphaFoldDB" id="A0A3S1BC92"/>
<protein>
    <submittedName>
        <fullName evidence="2">Uncharacterized protein</fullName>
    </submittedName>
</protein>
<sequence>MMSPVELQQLWKEVSSMSSMHSGVDEHLLKAANGVHGSAPFPGSGANPASSSSASSSLPTASSSYSSAASSSAAGHGSNSGYHNNNNNNNSSNNNNNAVTSNGGSYDLSRRRNSSSPIHFPPHPHHHHQQQQHHHQQHQRHLGQVHSRSINGSASPGPSTPYMNGDAEGHGLSGRDDQANKASVTNLHPTPNKVKNKEGPGDRNVSGSLRWSNRNIRESLPPMFSNRDPLQPFVIFRDDVTPLFSANPSLRWPKMLEMCCESLHLEGRGSSRRPYACKEHEGAELIYVSTGHIVALCEDPVVPSRRLCFLCLHGPGWCLCRTRLAQIPAYIGLDVC</sequence>
<keyword evidence="3" id="KW-1185">Reference proteome</keyword>
<dbReference type="OrthoDB" id="10664475at2759"/>
<evidence type="ECO:0000256" key="1">
    <source>
        <dbReference type="SAM" id="MobiDB-lite"/>
    </source>
</evidence>
<feature type="compositionally biased region" description="Polar residues" evidence="1">
    <location>
        <begin position="146"/>
        <end position="157"/>
    </location>
</feature>
<organism evidence="2 3">
    <name type="scientific">Elysia chlorotica</name>
    <name type="common">Eastern emerald elysia</name>
    <name type="synonym">Sea slug</name>
    <dbReference type="NCBI Taxonomy" id="188477"/>
    <lineage>
        <taxon>Eukaryota</taxon>
        <taxon>Metazoa</taxon>
        <taxon>Spiralia</taxon>
        <taxon>Lophotrochozoa</taxon>
        <taxon>Mollusca</taxon>
        <taxon>Gastropoda</taxon>
        <taxon>Heterobranchia</taxon>
        <taxon>Euthyneura</taxon>
        <taxon>Panpulmonata</taxon>
        <taxon>Sacoglossa</taxon>
        <taxon>Placobranchoidea</taxon>
        <taxon>Plakobranchidae</taxon>
        <taxon>Elysia</taxon>
    </lineage>
</organism>
<feature type="region of interest" description="Disordered" evidence="1">
    <location>
        <begin position="39"/>
        <end position="210"/>
    </location>
</feature>
<feature type="compositionally biased region" description="Basic residues" evidence="1">
    <location>
        <begin position="122"/>
        <end position="143"/>
    </location>
</feature>
<comment type="caution">
    <text evidence="2">The sequence shown here is derived from an EMBL/GenBank/DDBJ whole genome shotgun (WGS) entry which is preliminary data.</text>
</comment>
<name>A0A3S1BC92_ELYCH</name>
<evidence type="ECO:0000313" key="2">
    <source>
        <dbReference type="EMBL" id="RUS80650.1"/>
    </source>
</evidence>
<dbReference type="EMBL" id="RQTK01000380">
    <property type="protein sequence ID" value="RUS80650.1"/>
    <property type="molecule type" value="Genomic_DNA"/>
</dbReference>
<reference evidence="2 3" key="1">
    <citation type="submission" date="2019-01" db="EMBL/GenBank/DDBJ databases">
        <title>A draft genome assembly of the solar-powered sea slug Elysia chlorotica.</title>
        <authorList>
            <person name="Cai H."/>
            <person name="Li Q."/>
            <person name="Fang X."/>
            <person name="Li J."/>
            <person name="Curtis N.E."/>
            <person name="Altenburger A."/>
            <person name="Shibata T."/>
            <person name="Feng M."/>
            <person name="Maeda T."/>
            <person name="Schwartz J.A."/>
            <person name="Shigenobu S."/>
            <person name="Lundholm N."/>
            <person name="Nishiyama T."/>
            <person name="Yang H."/>
            <person name="Hasebe M."/>
            <person name="Li S."/>
            <person name="Pierce S.K."/>
            <person name="Wang J."/>
        </authorList>
    </citation>
    <scope>NUCLEOTIDE SEQUENCE [LARGE SCALE GENOMIC DNA]</scope>
    <source>
        <strain evidence="2">EC2010</strain>
        <tissue evidence="2">Whole organism of an adult</tissue>
    </source>
</reference>
<evidence type="ECO:0000313" key="3">
    <source>
        <dbReference type="Proteomes" id="UP000271974"/>
    </source>
</evidence>
<feature type="compositionally biased region" description="Low complexity" evidence="1">
    <location>
        <begin position="39"/>
        <end position="105"/>
    </location>
</feature>
<dbReference type="Proteomes" id="UP000271974">
    <property type="component" value="Unassembled WGS sequence"/>
</dbReference>
<feature type="compositionally biased region" description="Basic and acidic residues" evidence="1">
    <location>
        <begin position="167"/>
        <end position="179"/>
    </location>
</feature>
<gene>
    <name evidence="2" type="ORF">EGW08_011600</name>
</gene>
<proteinExistence type="predicted"/>
<accession>A0A3S1BC92</accession>